<dbReference type="GeneID" id="105273505"/>
<reference evidence="2" key="1">
    <citation type="submission" date="2025-08" db="UniProtKB">
        <authorList>
            <consortium name="RefSeq"/>
        </authorList>
    </citation>
    <scope>IDENTIFICATION</scope>
    <source>
        <strain evidence="2">USDA-PBARC FA_bdor</strain>
        <tissue evidence="2">Whole organism</tissue>
    </source>
</reference>
<sequence>MYIELSRRKNRNTGRLTYWERKPSIDISLEVKFSSEEKDVEILSGACQTPGWPDIHQFDEYPSLRFCLRNNVHPCSTRTRQFHDQNSDLAKLWYLDVHPDSTTHQPKLRHNLASMAVSCRAVSHSGMTASHLPFNEKLNHSLLTRKTTRDVVTKKCEFGIQ</sequence>
<dbReference type="AlphaFoldDB" id="A0A9R1TSJ4"/>
<evidence type="ECO:0000313" key="1">
    <source>
        <dbReference type="Proteomes" id="UP000694866"/>
    </source>
</evidence>
<evidence type="ECO:0000313" key="2">
    <source>
        <dbReference type="RefSeq" id="XP_011314278.1"/>
    </source>
</evidence>
<accession>A0A9R1TSJ4</accession>
<dbReference type="RefSeq" id="XP_011314278.1">
    <property type="nucleotide sequence ID" value="XM_011315976.1"/>
</dbReference>
<gene>
    <name evidence="2" type="primary">LOC105273505</name>
</gene>
<dbReference type="KEGG" id="fas:105273505"/>
<organism evidence="1 2">
    <name type="scientific">Fopius arisanus</name>
    <dbReference type="NCBI Taxonomy" id="64838"/>
    <lineage>
        <taxon>Eukaryota</taxon>
        <taxon>Metazoa</taxon>
        <taxon>Ecdysozoa</taxon>
        <taxon>Arthropoda</taxon>
        <taxon>Hexapoda</taxon>
        <taxon>Insecta</taxon>
        <taxon>Pterygota</taxon>
        <taxon>Neoptera</taxon>
        <taxon>Endopterygota</taxon>
        <taxon>Hymenoptera</taxon>
        <taxon>Apocrita</taxon>
        <taxon>Ichneumonoidea</taxon>
        <taxon>Braconidae</taxon>
        <taxon>Opiinae</taxon>
        <taxon>Fopius</taxon>
    </lineage>
</organism>
<keyword evidence="1" id="KW-1185">Reference proteome</keyword>
<proteinExistence type="predicted"/>
<dbReference type="Proteomes" id="UP000694866">
    <property type="component" value="Unplaced"/>
</dbReference>
<protein>
    <submittedName>
        <fullName evidence="2">Uncharacterized protein isoform X1</fullName>
    </submittedName>
</protein>
<name>A0A9R1TSJ4_9HYME</name>